<dbReference type="RefSeq" id="WP_120275146.1">
    <property type="nucleotide sequence ID" value="NZ_RAPN01000004.1"/>
</dbReference>
<gene>
    <name evidence="1" type="ORF">BC643_4141</name>
</gene>
<organism evidence="1 2">
    <name type="scientific">Mangrovibacterium diazotrophicum</name>
    <dbReference type="NCBI Taxonomy" id="1261403"/>
    <lineage>
        <taxon>Bacteria</taxon>
        <taxon>Pseudomonadati</taxon>
        <taxon>Bacteroidota</taxon>
        <taxon>Bacteroidia</taxon>
        <taxon>Marinilabiliales</taxon>
        <taxon>Prolixibacteraceae</taxon>
        <taxon>Mangrovibacterium</taxon>
    </lineage>
</organism>
<reference evidence="1 2" key="1">
    <citation type="submission" date="2018-09" db="EMBL/GenBank/DDBJ databases">
        <title>Genomic Encyclopedia of Archaeal and Bacterial Type Strains, Phase II (KMG-II): from individual species to whole genera.</title>
        <authorList>
            <person name="Goeker M."/>
        </authorList>
    </citation>
    <scope>NUCLEOTIDE SEQUENCE [LARGE SCALE GENOMIC DNA]</scope>
    <source>
        <strain evidence="1 2">DSM 27148</strain>
    </source>
</reference>
<dbReference type="AlphaFoldDB" id="A0A419VWF7"/>
<evidence type="ECO:0000313" key="1">
    <source>
        <dbReference type="EMBL" id="RKD86448.1"/>
    </source>
</evidence>
<sequence length="177" mass="20055">MKAFPVLLLVSVILLSCQPEKKAENLKKMQHPSHQYTFVELDSDAVKYLETDYIPVYSDIYHMDGTKRFLLTSTLSVRNTSLTDTVYIFSANYNDSYGKQLRKYIDSTILLKPLESIEFVVEYEEDKGGAGASFLVEWGADENASQLLIQAVMTGTSNQQGLSFLTEAKVVKQEFRD</sequence>
<comment type="caution">
    <text evidence="1">The sequence shown here is derived from an EMBL/GenBank/DDBJ whole genome shotgun (WGS) entry which is preliminary data.</text>
</comment>
<dbReference type="Pfam" id="PF11322">
    <property type="entry name" value="DUF3124"/>
    <property type="match status" value="1"/>
</dbReference>
<dbReference type="Proteomes" id="UP000283387">
    <property type="component" value="Unassembled WGS sequence"/>
</dbReference>
<protein>
    <submittedName>
        <fullName evidence="1">Uncharacterized protein DUF3124</fullName>
    </submittedName>
</protein>
<dbReference type="OrthoDB" id="283474at2"/>
<accession>A0A419VWF7</accession>
<dbReference type="EMBL" id="RAPN01000004">
    <property type="protein sequence ID" value="RKD86448.1"/>
    <property type="molecule type" value="Genomic_DNA"/>
</dbReference>
<keyword evidence="2" id="KW-1185">Reference proteome</keyword>
<name>A0A419VWF7_9BACT</name>
<dbReference type="PROSITE" id="PS51257">
    <property type="entry name" value="PROKAR_LIPOPROTEIN"/>
    <property type="match status" value="1"/>
</dbReference>
<dbReference type="InterPro" id="IPR021471">
    <property type="entry name" value="DUF3124"/>
</dbReference>
<proteinExistence type="predicted"/>
<evidence type="ECO:0000313" key="2">
    <source>
        <dbReference type="Proteomes" id="UP000283387"/>
    </source>
</evidence>